<gene>
    <name evidence="2" type="ORF">B0T10DRAFT_556342</name>
</gene>
<comment type="caution">
    <text evidence="2">The sequence shown here is derived from an EMBL/GenBank/DDBJ whole genome shotgun (WGS) entry which is preliminary data.</text>
</comment>
<accession>A0A9P8WGN4</accession>
<organism evidence="2 3">
    <name type="scientific">Thelonectria olida</name>
    <dbReference type="NCBI Taxonomy" id="1576542"/>
    <lineage>
        <taxon>Eukaryota</taxon>
        <taxon>Fungi</taxon>
        <taxon>Dikarya</taxon>
        <taxon>Ascomycota</taxon>
        <taxon>Pezizomycotina</taxon>
        <taxon>Sordariomycetes</taxon>
        <taxon>Hypocreomycetidae</taxon>
        <taxon>Hypocreales</taxon>
        <taxon>Nectriaceae</taxon>
        <taxon>Thelonectria</taxon>
    </lineage>
</organism>
<dbReference type="AlphaFoldDB" id="A0A9P8WGN4"/>
<dbReference type="Proteomes" id="UP000777438">
    <property type="component" value="Unassembled WGS sequence"/>
</dbReference>
<dbReference type="PANTHER" id="PTHR28244">
    <property type="entry name" value="RNA POLYMERASE I-SPECIFIC TRANSCRIPTION INITIATION FACTOR RRN11"/>
    <property type="match status" value="1"/>
</dbReference>
<evidence type="ECO:0000313" key="3">
    <source>
        <dbReference type="Proteomes" id="UP000777438"/>
    </source>
</evidence>
<feature type="region of interest" description="Disordered" evidence="1">
    <location>
        <begin position="1"/>
        <end position="47"/>
    </location>
</feature>
<dbReference type="InterPro" id="IPR053029">
    <property type="entry name" value="RNA_pol_I-specific_init_factor"/>
</dbReference>
<feature type="region of interest" description="Disordered" evidence="1">
    <location>
        <begin position="69"/>
        <end position="118"/>
    </location>
</feature>
<dbReference type="EMBL" id="JAGPYM010000002">
    <property type="protein sequence ID" value="KAH6899056.1"/>
    <property type="molecule type" value="Genomic_DNA"/>
</dbReference>
<dbReference type="GO" id="GO:0070860">
    <property type="term" value="C:RNA polymerase I core factor complex"/>
    <property type="evidence" value="ECO:0007669"/>
    <property type="project" value="TreeGrafter"/>
</dbReference>
<dbReference type="PANTHER" id="PTHR28244:SF1">
    <property type="entry name" value="RNA POLYMERASE I-SPECIFIC TRANSCRIPTION INITIATION FACTOR RRN11"/>
    <property type="match status" value="1"/>
</dbReference>
<dbReference type="GO" id="GO:0042790">
    <property type="term" value="P:nucleolar large rRNA transcription by RNA polymerase I"/>
    <property type="evidence" value="ECO:0007669"/>
    <property type="project" value="TreeGrafter"/>
</dbReference>
<evidence type="ECO:0000313" key="2">
    <source>
        <dbReference type="EMBL" id="KAH6899056.1"/>
    </source>
</evidence>
<dbReference type="OrthoDB" id="2159786at2759"/>
<protein>
    <submittedName>
        <fullName evidence="2">Uncharacterized protein</fullName>
    </submittedName>
</protein>
<keyword evidence="3" id="KW-1185">Reference proteome</keyword>
<feature type="compositionally biased region" description="Low complexity" evidence="1">
    <location>
        <begin position="29"/>
        <end position="39"/>
    </location>
</feature>
<reference evidence="2 3" key="1">
    <citation type="journal article" date="2021" name="Nat. Commun.">
        <title>Genetic determinants of endophytism in the Arabidopsis root mycobiome.</title>
        <authorList>
            <person name="Mesny F."/>
            <person name="Miyauchi S."/>
            <person name="Thiergart T."/>
            <person name="Pickel B."/>
            <person name="Atanasova L."/>
            <person name="Karlsson M."/>
            <person name="Huettel B."/>
            <person name="Barry K.W."/>
            <person name="Haridas S."/>
            <person name="Chen C."/>
            <person name="Bauer D."/>
            <person name="Andreopoulos W."/>
            <person name="Pangilinan J."/>
            <person name="LaButti K."/>
            <person name="Riley R."/>
            <person name="Lipzen A."/>
            <person name="Clum A."/>
            <person name="Drula E."/>
            <person name="Henrissat B."/>
            <person name="Kohler A."/>
            <person name="Grigoriev I.V."/>
            <person name="Martin F.M."/>
            <person name="Hacquard S."/>
        </authorList>
    </citation>
    <scope>NUCLEOTIDE SEQUENCE [LARGE SCALE GENOMIC DNA]</scope>
    <source>
        <strain evidence="2 3">MPI-CAGE-CH-0241</strain>
    </source>
</reference>
<proteinExistence type="predicted"/>
<sequence length="403" mass="44996">MSLLDPPSFSQFHRPGKRKQPPTADEDSSQPFPSSLPSSAVINPFSHPPGLVRQFAVAGLAHADENPAALIPDFPHRGLDRGPGARSLNMEPGSEVDEETEGDEDDKEKKKKQPLKERGRGGHYEVLLQSVHRFIDIGDLDKASRAYGLLLQLRPGGKPVDIKRHNLWAIGAEILMREGERPAGDQEAAGENHDSRRSKRWGRAANMNKVKAYLDTLIQQHPYDYKHPRAVCAVDFWIALLGCDIYNTHTEHIMGLDRAAREEALETFDTFDIDEDPETQAKQTRDELRLRALRTMRDVTKTMDELMQELPYSKNAHLLRLRAMAALYVADLVVPVVDISPLAMHEAQRARQTEQESAKDFLMKIINNGGELDPAAMAVMNPPDGDAHDSSISVYSSLPIRGL</sequence>
<name>A0A9P8WGN4_9HYPO</name>
<dbReference type="GO" id="GO:0001164">
    <property type="term" value="F:RNA polymerase I core promoter sequence-specific DNA binding"/>
    <property type="evidence" value="ECO:0007669"/>
    <property type="project" value="TreeGrafter"/>
</dbReference>
<evidence type="ECO:0000256" key="1">
    <source>
        <dbReference type="SAM" id="MobiDB-lite"/>
    </source>
</evidence>
<dbReference type="GO" id="GO:0017025">
    <property type="term" value="F:TBP-class protein binding"/>
    <property type="evidence" value="ECO:0007669"/>
    <property type="project" value="TreeGrafter"/>
</dbReference>
<feature type="compositionally biased region" description="Acidic residues" evidence="1">
    <location>
        <begin position="94"/>
        <end position="106"/>
    </location>
</feature>